<gene>
    <name evidence="4" type="ordered locus">Desor_5281</name>
</gene>
<dbReference type="Pfam" id="PF16244">
    <property type="entry name" value="DUF4901"/>
    <property type="match status" value="2"/>
</dbReference>
<dbReference type="HOGENOM" id="CLU_019560_0_0_9"/>
<dbReference type="AlphaFoldDB" id="G7W9U5"/>
<proteinExistence type="predicted"/>
<dbReference type="PATRIC" id="fig|768706.3.peg.5376"/>
<feature type="compositionally biased region" description="Polar residues" evidence="2">
    <location>
        <begin position="296"/>
        <end position="308"/>
    </location>
</feature>
<evidence type="ECO:0000313" key="4">
    <source>
        <dbReference type="EMBL" id="AET70661.1"/>
    </source>
</evidence>
<feature type="region of interest" description="Disordered" evidence="2">
    <location>
        <begin position="286"/>
        <end position="309"/>
    </location>
</feature>
<dbReference type="Pfam" id="PF00395">
    <property type="entry name" value="SLH"/>
    <property type="match status" value="1"/>
</dbReference>
<accession>G7W9U5</accession>
<keyword evidence="5" id="KW-1185">Reference proteome</keyword>
<name>G7W9U5_DESOD</name>
<dbReference type="EMBL" id="CP003108">
    <property type="protein sequence ID" value="AET70661.1"/>
    <property type="molecule type" value="Genomic_DNA"/>
</dbReference>
<evidence type="ECO:0000256" key="2">
    <source>
        <dbReference type="SAM" id="MobiDB-lite"/>
    </source>
</evidence>
<reference evidence="4 5" key="2">
    <citation type="journal article" date="2012" name="J. Bacteriol.">
        <title>Complete genome sequences of Desulfosporosinus orientis DSM765T, Desulfosporosinus youngiae DSM17734T, Desulfosporosinus meridiei DSM13257T, and Desulfosporosinus acidiphilus DSM22704T.</title>
        <authorList>
            <person name="Pester M."/>
            <person name="Brambilla E."/>
            <person name="Alazard D."/>
            <person name="Rattei T."/>
            <person name="Weinmaier T."/>
            <person name="Han J."/>
            <person name="Lucas S."/>
            <person name="Lapidus A."/>
            <person name="Cheng J.F."/>
            <person name="Goodwin L."/>
            <person name="Pitluck S."/>
            <person name="Peters L."/>
            <person name="Ovchinnikova G."/>
            <person name="Teshima H."/>
            <person name="Detter J.C."/>
            <person name="Han C.S."/>
            <person name="Tapia R."/>
            <person name="Land M.L."/>
            <person name="Hauser L."/>
            <person name="Kyrpides N.C."/>
            <person name="Ivanova N.N."/>
            <person name="Pagani I."/>
            <person name="Huntmann M."/>
            <person name="Wei C.L."/>
            <person name="Davenport K.W."/>
            <person name="Daligault H."/>
            <person name="Chain P.S."/>
            <person name="Chen A."/>
            <person name="Mavromatis K."/>
            <person name="Markowitz V."/>
            <person name="Szeto E."/>
            <person name="Mikhailova N."/>
            <person name="Pati A."/>
            <person name="Wagner M."/>
            <person name="Woyke T."/>
            <person name="Ollivier B."/>
            <person name="Klenk H.P."/>
            <person name="Spring S."/>
            <person name="Loy A."/>
        </authorList>
    </citation>
    <scope>NUCLEOTIDE SEQUENCE [LARGE SCALE GENOMIC DNA]</scope>
    <source>
        <strain evidence="5">ATCC 19365 / DSM 765 / NCIMB 8382 / VKM B-1628</strain>
    </source>
</reference>
<dbReference type="PROSITE" id="PS51272">
    <property type="entry name" value="SLH"/>
    <property type="match status" value="1"/>
</dbReference>
<feature type="domain" description="SLH" evidence="3">
    <location>
        <begin position="664"/>
        <end position="719"/>
    </location>
</feature>
<reference evidence="5" key="1">
    <citation type="submission" date="2011-11" db="EMBL/GenBank/DDBJ databases">
        <title>Complete sequence of Desulfosporosinus orientis DSM 765.</title>
        <authorList>
            <person name="Lucas S."/>
            <person name="Han J."/>
            <person name="Lapidus A."/>
            <person name="Cheng J.-F."/>
            <person name="Goodwin L."/>
            <person name="Pitluck S."/>
            <person name="Peters L."/>
            <person name="Ovchinnikova G."/>
            <person name="Teshima H."/>
            <person name="Detter J.C."/>
            <person name="Han C."/>
            <person name="Tapia R."/>
            <person name="Land M."/>
            <person name="Hauser L."/>
            <person name="Kyrpides N."/>
            <person name="Ivanova N."/>
            <person name="Pagani I."/>
            <person name="Pester M."/>
            <person name="Spring S."/>
            <person name="Ollivier B."/>
            <person name="Rattei T."/>
            <person name="Klenk H.-P."/>
            <person name="Wagner M."/>
            <person name="Loy A."/>
            <person name="Woyke T."/>
        </authorList>
    </citation>
    <scope>NUCLEOTIDE SEQUENCE [LARGE SCALE GENOMIC DNA]</scope>
    <source>
        <strain evidence="5">ATCC 19365 / DSM 765 / NCIMB 8382 / VKM B-1628</strain>
    </source>
</reference>
<evidence type="ECO:0000256" key="1">
    <source>
        <dbReference type="ARBA" id="ARBA00022737"/>
    </source>
</evidence>
<protein>
    <submittedName>
        <fullName evidence="4">Peptidase propeptide domain-containing protein</fullName>
    </submittedName>
</protein>
<dbReference type="InterPro" id="IPR032599">
    <property type="entry name" value="YcdB/YcdC_rep_domain"/>
</dbReference>
<dbReference type="InterPro" id="IPR001119">
    <property type="entry name" value="SLH_dom"/>
</dbReference>
<dbReference type="Proteomes" id="UP000006346">
    <property type="component" value="Chromosome"/>
</dbReference>
<dbReference type="eggNOG" id="COG2340">
    <property type="taxonomic scope" value="Bacteria"/>
</dbReference>
<dbReference type="RefSeq" id="WP_014187465.1">
    <property type="nucleotide sequence ID" value="NC_016584.1"/>
</dbReference>
<dbReference type="KEGG" id="dor:Desor_5281"/>
<keyword evidence="1" id="KW-0677">Repeat</keyword>
<sequence>MKRLLKKAHNWSIGILILLVLYLTLCPAVARGSVNSNITVEQAEQIIKDYFSIPEDYSSLTTDFNEYMDRSVYSLNWDSVEESGGSFHAEVDAVSGEILSVNQWEYRSTSAKLPALTAKDAEKIAVELTSKLVTKHFSELRQVKDWPPDFSIDSVQPFVYNFRWIRVVNGIPFPGNGVSISVSGEDGKVVNYNYDWTEGLPFPTPIKVISPEKARQVFKDTPMLELHYFIPPLIDPQGLESQRVRLVYQLSNNYYGGAIDAISGRPVTFEPQAVAYKSMSTTTSTSFEAASEAEDSQVSQDSPENSRQIRQKEAVDIIEKLITIPKDFVLNNASLNPDWQNPDEQVWELNWSSESYDKEEGYLNARVNAATGDLMGMDLYTGETSGSNSQSFTRKEAQKYADDFLRRIQPTRFEDVEAESKSASESYFEGVIPENIQVFTYDRIVNGVPVSQDGMSVIVDTAAKQVINYSMSWSKWDFPKASEVLSLDQAANDFLTMHPLELNYTFILHKNGQLSLRLVYQPKVDDSIIKLPLMDAETGDPLDWSGKTQFQPPKFYGFTDIQGNYAEKEISILGSIGAFREDGETFRPDDKLTLISLLRAMLAAEESNQDNDLSEEEIWQLAKKNGWVEETLQPNSEVSRENLSKMMIRLIGMEPSAQIKDIYTVPFTDAKEIQKESLGYIALAWGMGILKLDENTLYPEQTVTRAEGAYALVHTLLRK</sequence>
<evidence type="ECO:0000313" key="5">
    <source>
        <dbReference type="Proteomes" id="UP000006346"/>
    </source>
</evidence>
<organism evidence="4 5">
    <name type="scientific">Desulfosporosinus orientis (strain ATCC 19365 / DSM 765 / NCIMB 8382 / VKM B-1628 / Singapore I)</name>
    <name type="common">Desulfotomaculum orientis</name>
    <dbReference type="NCBI Taxonomy" id="768706"/>
    <lineage>
        <taxon>Bacteria</taxon>
        <taxon>Bacillati</taxon>
        <taxon>Bacillota</taxon>
        <taxon>Clostridia</taxon>
        <taxon>Eubacteriales</taxon>
        <taxon>Desulfitobacteriaceae</taxon>
        <taxon>Desulfosporosinus</taxon>
    </lineage>
</organism>
<dbReference type="STRING" id="768706.Desor_5281"/>
<evidence type="ECO:0000259" key="3">
    <source>
        <dbReference type="PROSITE" id="PS51272"/>
    </source>
</evidence>